<proteinExistence type="inferred from homology"/>
<comment type="similarity">
    <text evidence="2">Belongs to the GMC oxidoreductase family.</text>
</comment>
<dbReference type="Proteomes" id="UP000226431">
    <property type="component" value="Unassembled WGS sequence"/>
</dbReference>
<reference evidence="7 8" key="1">
    <citation type="submission" date="2017-06" db="EMBL/GenBank/DDBJ databases">
        <title>Ant-infecting Ophiocordyceps genomes reveal a high diversity of potential behavioral manipulation genes and a possible major role for enterotoxins.</title>
        <authorList>
            <person name="De Bekker C."/>
            <person name="Evans H.C."/>
            <person name="Brachmann A."/>
            <person name="Hughes D.P."/>
        </authorList>
    </citation>
    <scope>NUCLEOTIDE SEQUENCE [LARGE SCALE GENOMIC DNA]</scope>
    <source>
        <strain evidence="7 8">Map16</strain>
    </source>
</reference>
<evidence type="ECO:0000256" key="4">
    <source>
        <dbReference type="ARBA" id="ARBA00022827"/>
    </source>
</evidence>
<gene>
    <name evidence="7" type="ORF">CDD80_3964</name>
</gene>
<evidence type="ECO:0000313" key="8">
    <source>
        <dbReference type="Proteomes" id="UP000226431"/>
    </source>
</evidence>
<evidence type="ECO:0000313" key="7">
    <source>
        <dbReference type="EMBL" id="PHH79721.1"/>
    </source>
</evidence>
<organism evidence="7 8">
    <name type="scientific">Ophiocordyceps camponoti-rufipedis</name>
    <dbReference type="NCBI Taxonomy" id="2004952"/>
    <lineage>
        <taxon>Eukaryota</taxon>
        <taxon>Fungi</taxon>
        <taxon>Dikarya</taxon>
        <taxon>Ascomycota</taxon>
        <taxon>Pezizomycotina</taxon>
        <taxon>Sordariomycetes</taxon>
        <taxon>Hypocreomycetidae</taxon>
        <taxon>Hypocreales</taxon>
        <taxon>Ophiocordycipitaceae</taxon>
        <taxon>Ophiocordyceps</taxon>
    </lineage>
</organism>
<dbReference type="Pfam" id="PF05199">
    <property type="entry name" value="GMC_oxred_C"/>
    <property type="match status" value="1"/>
</dbReference>
<dbReference type="InterPro" id="IPR000172">
    <property type="entry name" value="GMC_OxRdtase_N"/>
</dbReference>
<keyword evidence="4" id="KW-0274">FAD</keyword>
<protein>
    <recommendedName>
        <fullName evidence="6">Glucose-methanol-choline oxidoreductase N-terminal domain-containing protein</fullName>
    </recommendedName>
</protein>
<dbReference type="STRING" id="2004952.A0A2C5ZKC7"/>
<dbReference type="GO" id="GO:0050660">
    <property type="term" value="F:flavin adenine dinucleotide binding"/>
    <property type="evidence" value="ECO:0007669"/>
    <property type="project" value="InterPro"/>
</dbReference>
<evidence type="ECO:0000256" key="1">
    <source>
        <dbReference type="ARBA" id="ARBA00001974"/>
    </source>
</evidence>
<comment type="caution">
    <text evidence="7">The sequence shown here is derived from an EMBL/GenBank/DDBJ whole genome shotgun (WGS) entry which is preliminary data.</text>
</comment>
<keyword evidence="8" id="KW-1185">Reference proteome</keyword>
<comment type="cofactor">
    <cofactor evidence="1">
        <name>FAD</name>
        <dbReference type="ChEBI" id="CHEBI:57692"/>
    </cofactor>
</comment>
<dbReference type="SUPFAM" id="SSF54373">
    <property type="entry name" value="FAD-linked reductases, C-terminal domain"/>
    <property type="match status" value="1"/>
</dbReference>
<dbReference type="InterPro" id="IPR007867">
    <property type="entry name" value="GMC_OxRtase_C"/>
</dbReference>
<dbReference type="SUPFAM" id="SSF51905">
    <property type="entry name" value="FAD/NAD(P)-binding domain"/>
    <property type="match status" value="1"/>
</dbReference>
<sequence>MSGPFLDVRALILHGKQSDCIMASSDPKPSETTYDFIVCGGGTSGCVVAGRLAENPETTILIIEAGADNEGLDNSHMPAGAASLIGKDTDWNIESEPGAGINNRRIRLTRGKFLGGCSGCNGTLCVRGNKQDYDDWAMPGWSGADMFGYMKKAENFTSKGWFRPTKASHGYNGHLHTEPLPVSSITKLMARSFESKGLPLDDDMLSHGENPNAWGYITMTVSNGIRTTGADFVTKKNRRNNITIVTKAYVDKVLMEKEGDGFRATGVRLILNDGSVFEPKASKEVIVSGGAYCSPVILNRSGIGAKDELEKHGISTLVDLPGVGKNLMDHVIVFLMYETEKPGLTSDHLVYHAGAFEKGIQLWKEGKQSALSSFGWGIIAFTRLDSRLSDSDVWNSASRKPGRDPMGLTPSQPNAELMTTERFLGIPPVDRQRLDGRHVFGFLPELFGARSRGTVALGSADAKALPVVDCGFLTDRLDVEVFAETCRLANEVIMSGAGTKDIVKGPWPPEATHHKLSTREDWIPYIKENATTCYHASGTCAMGKDSNPKAVVDGNLKVKGVKGLRVVDCSIMPSLPCCHSQMPAYAIGEKAADLIKGDWRTSDVWAITISCLVEDALLNDDDWKISDLASLAHDESHDPVSSPSMAWTDSFWAVARDERVILLSMGLVAFGLVSTMMTGLTLIRDANEIAPTEPKTQYITQDTEDALQLETLEKLLKHPSYPIQEVATKILCDRAMNDSDTTTYLLYGITRPNYEERMQCLRALALLTTQTIGDDARSSAFVGLPADDGTVLGVDGLSRLNNARAMSALVRSLELSLQDVEPPDLSNSHWDEYYLRDMAERFCLMFVQELVNKYGAEPLIKAQFVERWLVKQRWGATAEERRRRFAEYMNSKSNRLVDIVSSIKHLKRGLRALKKVGLIEQTHPTRQMARSLPDLGIEEDIGERLRRAREHNAEERRLRRQHREAMVLNDGTRPLGRQDIIERDHGSPA</sequence>
<evidence type="ECO:0000256" key="2">
    <source>
        <dbReference type="ARBA" id="ARBA00010790"/>
    </source>
</evidence>
<feature type="domain" description="Glucose-methanol-choline oxidoreductase N-terminal" evidence="6">
    <location>
        <begin position="290"/>
        <end position="304"/>
    </location>
</feature>
<dbReference type="AlphaFoldDB" id="A0A2C5ZKC7"/>
<dbReference type="InterPro" id="IPR012132">
    <property type="entry name" value="GMC_OxRdtase"/>
</dbReference>
<dbReference type="Gene3D" id="3.30.560.10">
    <property type="entry name" value="Glucose Oxidase, domain 3"/>
    <property type="match status" value="1"/>
</dbReference>
<dbReference type="OrthoDB" id="269227at2759"/>
<dbReference type="PROSITE" id="PS00624">
    <property type="entry name" value="GMC_OXRED_2"/>
    <property type="match status" value="1"/>
</dbReference>
<dbReference type="EMBL" id="NJES01000036">
    <property type="protein sequence ID" value="PHH79721.1"/>
    <property type="molecule type" value="Genomic_DNA"/>
</dbReference>
<accession>A0A2C5ZKC7</accession>
<evidence type="ECO:0000259" key="6">
    <source>
        <dbReference type="PROSITE" id="PS00624"/>
    </source>
</evidence>
<name>A0A2C5ZKC7_9HYPO</name>
<dbReference type="GO" id="GO:0016614">
    <property type="term" value="F:oxidoreductase activity, acting on CH-OH group of donors"/>
    <property type="evidence" value="ECO:0007669"/>
    <property type="project" value="InterPro"/>
</dbReference>
<keyword evidence="3" id="KW-0285">Flavoprotein</keyword>
<dbReference type="InterPro" id="IPR036188">
    <property type="entry name" value="FAD/NAD-bd_sf"/>
</dbReference>
<evidence type="ECO:0000256" key="3">
    <source>
        <dbReference type="ARBA" id="ARBA00022630"/>
    </source>
</evidence>
<dbReference type="Pfam" id="PF00732">
    <property type="entry name" value="GMC_oxred_N"/>
    <property type="match status" value="1"/>
</dbReference>
<dbReference type="PANTHER" id="PTHR11552:SF147">
    <property type="entry name" value="CHOLINE DEHYDROGENASE, MITOCHONDRIAL"/>
    <property type="match status" value="1"/>
</dbReference>
<dbReference type="PANTHER" id="PTHR11552">
    <property type="entry name" value="GLUCOSE-METHANOL-CHOLINE GMC OXIDOREDUCTASE"/>
    <property type="match status" value="1"/>
</dbReference>
<dbReference type="Gene3D" id="3.50.50.60">
    <property type="entry name" value="FAD/NAD(P)-binding domain"/>
    <property type="match status" value="1"/>
</dbReference>
<evidence type="ECO:0000256" key="5">
    <source>
        <dbReference type="SAM" id="MobiDB-lite"/>
    </source>
</evidence>
<feature type="region of interest" description="Disordered" evidence="5">
    <location>
        <begin position="394"/>
        <end position="413"/>
    </location>
</feature>